<evidence type="ECO:0000256" key="6">
    <source>
        <dbReference type="ARBA" id="ARBA00022833"/>
    </source>
</evidence>
<reference evidence="14" key="1">
    <citation type="submission" date="2020-11" db="EMBL/GenBank/DDBJ databases">
        <authorList>
            <consortium name="DOE Joint Genome Institute"/>
            <person name="Ahrendt S."/>
            <person name="Riley R."/>
            <person name="Andreopoulos W."/>
            <person name="Labutti K."/>
            <person name="Pangilinan J."/>
            <person name="Ruiz-Duenas F.J."/>
            <person name="Barrasa J.M."/>
            <person name="Sanchez-Garcia M."/>
            <person name="Camarero S."/>
            <person name="Miyauchi S."/>
            <person name="Serrano A."/>
            <person name="Linde D."/>
            <person name="Babiker R."/>
            <person name="Drula E."/>
            <person name="Ayuso-Fernandez I."/>
            <person name="Pacheco R."/>
            <person name="Padilla G."/>
            <person name="Ferreira P."/>
            <person name="Barriuso J."/>
            <person name="Kellner H."/>
            <person name="Castanera R."/>
            <person name="Alfaro M."/>
            <person name="Ramirez L."/>
            <person name="Pisabarro A.G."/>
            <person name="Kuo A."/>
            <person name="Tritt A."/>
            <person name="Lipzen A."/>
            <person name="He G."/>
            <person name="Yan M."/>
            <person name="Ng V."/>
            <person name="Cullen D."/>
            <person name="Martin F."/>
            <person name="Rosso M.-N."/>
            <person name="Henrissat B."/>
            <person name="Hibbett D."/>
            <person name="Martinez A.T."/>
            <person name="Grigoriev I.V."/>
        </authorList>
    </citation>
    <scope>NUCLEOTIDE SEQUENCE</scope>
    <source>
        <strain evidence="14">CBS 506.95</strain>
    </source>
</reference>
<dbReference type="InterPro" id="IPR054734">
    <property type="entry name" value="PqqF-like_C_4"/>
</dbReference>
<accession>A0A9P6EDX7</accession>
<evidence type="ECO:0000256" key="3">
    <source>
        <dbReference type="ARBA" id="ARBA00022670"/>
    </source>
</evidence>
<dbReference type="EMBL" id="MU157865">
    <property type="protein sequence ID" value="KAF9527019.1"/>
    <property type="molecule type" value="Genomic_DNA"/>
</dbReference>
<keyword evidence="15" id="KW-1185">Reference proteome</keyword>
<evidence type="ECO:0000256" key="2">
    <source>
        <dbReference type="ARBA" id="ARBA00007261"/>
    </source>
</evidence>
<evidence type="ECO:0000313" key="15">
    <source>
        <dbReference type="Proteomes" id="UP000807306"/>
    </source>
</evidence>
<dbReference type="Pfam" id="PF16187">
    <property type="entry name" value="Peptidase_M16_M"/>
    <property type="match status" value="1"/>
</dbReference>
<dbReference type="AlphaFoldDB" id="A0A9P6EDX7"/>
<dbReference type="InterPro" id="IPR050626">
    <property type="entry name" value="Peptidase_M16"/>
</dbReference>
<feature type="region of interest" description="Disordered" evidence="9">
    <location>
        <begin position="1105"/>
        <end position="1124"/>
    </location>
</feature>
<dbReference type="Pfam" id="PF22456">
    <property type="entry name" value="PqqF-like_C_4"/>
    <property type="match status" value="1"/>
</dbReference>
<dbReference type="SUPFAM" id="SSF63411">
    <property type="entry name" value="LuxS/MPP-like metallohydrolase"/>
    <property type="match status" value="5"/>
</dbReference>
<dbReference type="Pfam" id="PF00675">
    <property type="entry name" value="Peptidase_M16"/>
    <property type="match status" value="1"/>
</dbReference>
<dbReference type="GO" id="GO:0005739">
    <property type="term" value="C:mitochondrion"/>
    <property type="evidence" value="ECO:0007669"/>
    <property type="project" value="TreeGrafter"/>
</dbReference>
<dbReference type="Proteomes" id="UP000807306">
    <property type="component" value="Unassembled WGS sequence"/>
</dbReference>
<dbReference type="InterPro" id="IPR032632">
    <property type="entry name" value="Peptidase_M16_M"/>
</dbReference>
<evidence type="ECO:0000256" key="8">
    <source>
        <dbReference type="RuleBase" id="RU004447"/>
    </source>
</evidence>
<protein>
    <submittedName>
        <fullName evidence="14">Metalloenzyme, LuxS/M16 peptidase-like protein</fullName>
    </submittedName>
</protein>
<dbReference type="Pfam" id="PF05193">
    <property type="entry name" value="Peptidase_M16_C"/>
    <property type="match status" value="1"/>
</dbReference>
<dbReference type="PROSITE" id="PS00143">
    <property type="entry name" value="INSULINASE"/>
    <property type="match status" value="1"/>
</dbReference>
<dbReference type="FunFam" id="3.30.830.10:FF:000012">
    <property type="entry name" value="Protease 3"/>
    <property type="match status" value="1"/>
</dbReference>
<evidence type="ECO:0000259" key="12">
    <source>
        <dbReference type="Pfam" id="PF16187"/>
    </source>
</evidence>
<feature type="domain" description="Peptidase M16 middle/third" evidence="12">
    <location>
        <begin position="449"/>
        <end position="746"/>
    </location>
</feature>
<organism evidence="14 15">
    <name type="scientific">Crepidotus variabilis</name>
    <dbReference type="NCBI Taxonomy" id="179855"/>
    <lineage>
        <taxon>Eukaryota</taxon>
        <taxon>Fungi</taxon>
        <taxon>Dikarya</taxon>
        <taxon>Basidiomycota</taxon>
        <taxon>Agaricomycotina</taxon>
        <taxon>Agaricomycetes</taxon>
        <taxon>Agaricomycetidae</taxon>
        <taxon>Agaricales</taxon>
        <taxon>Agaricineae</taxon>
        <taxon>Crepidotaceae</taxon>
        <taxon>Crepidotus</taxon>
    </lineage>
</organism>
<proteinExistence type="inferred from homology"/>
<evidence type="ECO:0000259" key="10">
    <source>
        <dbReference type="Pfam" id="PF00675"/>
    </source>
</evidence>
<gene>
    <name evidence="14" type="ORF">CPB83DRAFT_769264</name>
</gene>
<evidence type="ECO:0000259" key="11">
    <source>
        <dbReference type="Pfam" id="PF05193"/>
    </source>
</evidence>
<feature type="region of interest" description="Disordered" evidence="9">
    <location>
        <begin position="194"/>
        <end position="228"/>
    </location>
</feature>
<dbReference type="PANTHER" id="PTHR43690:SF18">
    <property type="entry name" value="INSULIN-DEGRADING ENZYME-RELATED"/>
    <property type="match status" value="1"/>
</dbReference>
<feature type="compositionally biased region" description="Basic and acidic residues" evidence="9">
    <location>
        <begin position="199"/>
        <end position="215"/>
    </location>
</feature>
<evidence type="ECO:0000259" key="13">
    <source>
        <dbReference type="Pfam" id="PF22456"/>
    </source>
</evidence>
<name>A0A9P6EDX7_9AGAR</name>
<evidence type="ECO:0000256" key="5">
    <source>
        <dbReference type="ARBA" id="ARBA00022801"/>
    </source>
</evidence>
<evidence type="ECO:0000256" key="1">
    <source>
        <dbReference type="ARBA" id="ARBA00001947"/>
    </source>
</evidence>
<dbReference type="FunFam" id="3.30.830.10:FF:000005">
    <property type="entry name" value="nardilysin isoform X1"/>
    <property type="match status" value="1"/>
</dbReference>
<feature type="domain" description="Peptidase M16 C-terminal" evidence="11">
    <location>
        <begin position="263"/>
        <end position="442"/>
    </location>
</feature>
<evidence type="ECO:0000313" key="14">
    <source>
        <dbReference type="EMBL" id="KAF9527019.1"/>
    </source>
</evidence>
<dbReference type="InterPro" id="IPR001431">
    <property type="entry name" value="Pept_M16_Zn_BS"/>
</dbReference>
<evidence type="ECO:0000256" key="4">
    <source>
        <dbReference type="ARBA" id="ARBA00022723"/>
    </source>
</evidence>
<evidence type="ECO:0000256" key="9">
    <source>
        <dbReference type="SAM" id="MobiDB-lite"/>
    </source>
</evidence>
<comment type="caution">
    <text evidence="14">The sequence shown here is derived from an EMBL/GenBank/DDBJ whole genome shotgun (WGS) entry which is preliminary data.</text>
</comment>
<dbReference type="GO" id="GO:0004222">
    <property type="term" value="F:metalloendopeptidase activity"/>
    <property type="evidence" value="ECO:0007669"/>
    <property type="project" value="InterPro"/>
</dbReference>
<dbReference type="InterPro" id="IPR011249">
    <property type="entry name" value="Metalloenz_LuxS/M16"/>
</dbReference>
<feature type="compositionally biased region" description="Polar residues" evidence="9">
    <location>
        <begin position="217"/>
        <end position="228"/>
    </location>
</feature>
<dbReference type="FunFam" id="3.30.830.10:FF:000003">
    <property type="entry name" value="Insulin-degrading enzyme"/>
    <property type="match status" value="1"/>
</dbReference>
<sequence>MATAASNDDWKRVDPPGSVPYQLYTKPIAKSQQDDREYRVIQLDNGLQATLVHDAKADKAAASLDVAVGHLYDPDDMPGLAHFCEHLLFMGTEKFPKENEYSEFLAQNNGSSNAYTSTSNTNYYFNVATSALPGALERFAGFFHCPLFAPSCTSRELNAVDSEHKKNHQADMWRIFQLNKHLSRPGHVWSKFGSGNRDSLSKAAKELRDQGKLPKDSMSTGKQGANLSVPTTPIISRAASPAPSISSVSSDSDLDGGVIGRETRRRLVEWWEREYCASRMRLAIVGKESLNELSNLAATLFSPLQNRGRDALPMIPEHPFGPDEKSTVVSVQTIMAFHALEISFPLEYQPPLWKHKPINFIAHFVGHEGPGSLHSYLKNKHWITSLSTGPQNLARGFAMFKVTIYLTPEGFKNYRSVVQATYKYFTLLRESKFDTFHYEELVKLSNIRFRFMEKRSPDDYATWLSEHMAWPVPPESLLTAPRLTWEWENEEEKTQGERKIAEYLDQLRIGESRVVVMGKKDDHLSVHPDLQWEKEPWYGTEYAVQRWDDDFVKEAEGMNNIPELFLPGPNDFIPSRFDVDKKEAVVPEKRPRMIRQTPLSTLWHKKDDQFWVPKAHVVIDFRSHVINDSPRNNVLTRMYAELVTDSLTEYAYAADLAGLSYSFVPHTTGLYAAMNGYNDKVSVLAHHLLDKIKTLQADPQRLDVIKEAVRREYENFFLGQSYSLSDYYGRYLMADGQWTVEEKLAELSSVTPDDVQAHIKNVLSAVNLRMLIAGNIYKDEAIKIAEMAEQGLGRSTASPDDLSDRALLLPEGCNYVWAAPLPNPNQTNSSLTYFTYYGPIADQKMRVTSALLTQILSEPAFNVLRTREQLGYIVSCSAWTLPGSSEKGLRIVVQSEKKPSYLEERVEAFLDEMKGKLNELTDEEFTSHRSGLEKKWLEADKTLAEEVARYIMQMNSGHWDFYRSEKDAALLKSITKDDVLKLFLSHVHQSSSTRSKLSVHMTSQKPRDKRISAAAGQAFESKVHEAFPEIDEKAWKNEVEGENPPLKTFGLYWMKILGNSDEGKKVLGKIPALLTEYPVPGEEEGPNRADVTYIEDKKTFKASLKPSVNPGPLVEWNDLPQPKF</sequence>
<dbReference type="Gene3D" id="3.30.830.10">
    <property type="entry name" value="Metalloenzyme, LuxS/M16 peptidase-like"/>
    <property type="match status" value="4"/>
</dbReference>
<feature type="domain" description="Coenzyme PQQ synthesis protein F-like C-terminal lobe" evidence="13">
    <location>
        <begin position="851"/>
        <end position="950"/>
    </location>
</feature>
<dbReference type="GO" id="GO:0051603">
    <property type="term" value="P:proteolysis involved in protein catabolic process"/>
    <property type="evidence" value="ECO:0007669"/>
    <property type="project" value="TreeGrafter"/>
</dbReference>
<comment type="cofactor">
    <cofactor evidence="1">
        <name>Zn(2+)</name>
        <dbReference type="ChEBI" id="CHEBI:29105"/>
    </cofactor>
</comment>
<dbReference type="InterPro" id="IPR007863">
    <property type="entry name" value="Peptidase_M16_C"/>
</dbReference>
<keyword evidence="7" id="KW-0482">Metalloprotease</keyword>
<keyword evidence="6" id="KW-0862">Zinc</keyword>
<feature type="domain" description="Peptidase M16 N-terminal" evidence="10">
    <location>
        <begin position="51"/>
        <end position="185"/>
    </location>
</feature>
<dbReference type="GO" id="GO:0046872">
    <property type="term" value="F:metal ion binding"/>
    <property type="evidence" value="ECO:0007669"/>
    <property type="project" value="UniProtKB-KW"/>
</dbReference>
<dbReference type="InterPro" id="IPR011765">
    <property type="entry name" value="Pept_M16_N"/>
</dbReference>
<evidence type="ECO:0000256" key="7">
    <source>
        <dbReference type="ARBA" id="ARBA00023049"/>
    </source>
</evidence>
<comment type="similarity">
    <text evidence="2 8">Belongs to the peptidase M16 family.</text>
</comment>
<keyword evidence="5" id="KW-0378">Hydrolase</keyword>
<dbReference type="PANTHER" id="PTHR43690">
    <property type="entry name" value="NARDILYSIN"/>
    <property type="match status" value="1"/>
</dbReference>
<dbReference type="OrthoDB" id="952271at2759"/>
<keyword evidence="4" id="KW-0479">Metal-binding</keyword>
<dbReference type="GO" id="GO:0005829">
    <property type="term" value="C:cytosol"/>
    <property type="evidence" value="ECO:0007669"/>
    <property type="project" value="TreeGrafter"/>
</dbReference>
<keyword evidence="3" id="KW-0645">Protease</keyword>
<dbReference type="GO" id="GO:0043171">
    <property type="term" value="P:peptide catabolic process"/>
    <property type="evidence" value="ECO:0007669"/>
    <property type="project" value="TreeGrafter"/>
</dbReference>